<feature type="transmembrane region" description="Helical" evidence="14">
    <location>
        <begin position="42"/>
        <end position="60"/>
    </location>
</feature>
<dbReference type="InterPro" id="IPR051562">
    <property type="entry name" value="Ascorbate-PTS_EIIC"/>
</dbReference>
<organism evidence="15 16">
    <name type="scientific">Vibrio gazogenes DSM 21264 = NBRC 103151</name>
    <dbReference type="NCBI Taxonomy" id="1123492"/>
    <lineage>
        <taxon>Bacteria</taxon>
        <taxon>Pseudomonadati</taxon>
        <taxon>Pseudomonadota</taxon>
        <taxon>Gammaproteobacteria</taxon>
        <taxon>Vibrionales</taxon>
        <taxon>Vibrionaceae</taxon>
        <taxon>Vibrio</taxon>
    </lineage>
</organism>
<feature type="transmembrane region" description="Helical" evidence="14">
    <location>
        <begin position="422"/>
        <end position="440"/>
    </location>
</feature>
<evidence type="ECO:0000256" key="14">
    <source>
        <dbReference type="SAM" id="Phobius"/>
    </source>
</evidence>
<dbReference type="Proteomes" id="UP000184159">
    <property type="component" value="Unassembled WGS sequence"/>
</dbReference>
<keyword evidence="7 14" id="KW-0812">Transmembrane</keyword>
<keyword evidence="3" id="KW-0813">Transport</keyword>
<evidence type="ECO:0000256" key="11">
    <source>
        <dbReference type="ARBA" id="ARBA00038218"/>
    </source>
</evidence>
<evidence type="ECO:0000256" key="3">
    <source>
        <dbReference type="ARBA" id="ARBA00022448"/>
    </source>
</evidence>
<dbReference type="PANTHER" id="PTHR33843">
    <property type="entry name" value="ASCORBATE-SPECIFIC PTS SYSTEM EIIC COMPONENT"/>
    <property type="match status" value="1"/>
</dbReference>
<evidence type="ECO:0000256" key="13">
    <source>
        <dbReference type="ARBA" id="ARBA00042859"/>
    </source>
</evidence>
<evidence type="ECO:0000256" key="7">
    <source>
        <dbReference type="ARBA" id="ARBA00022692"/>
    </source>
</evidence>
<feature type="transmembrane region" description="Helical" evidence="14">
    <location>
        <begin position="94"/>
        <end position="113"/>
    </location>
</feature>
<comment type="subunit">
    <text evidence="2">Homodimer.</text>
</comment>
<reference evidence="16" key="1">
    <citation type="submission" date="2016-11" db="EMBL/GenBank/DDBJ databases">
        <authorList>
            <person name="Varghese N."/>
            <person name="Submissions S."/>
        </authorList>
    </citation>
    <scope>NUCLEOTIDE SEQUENCE [LARGE SCALE GENOMIC DNA]</scope>
    <source>
        <strain evidence="16">DSM 21264</strain>
    </source>
</reference>
<accession>A0A1M5FMS2</accession>
<keyword evidence="6" id="KW-0598">Phosphotransferase system</keyword>
<protein>
    <recommendedName>
        <fullName evidence="12">Ascorbate-specific PTS system EIIC component</fullName>
    </recommendedName>
    <alternativeName>
        <fullName evidence="13">Ascorbate-specific permease IIC component UlaA</fullName>
    </alternativeName>
</protein>
<proteinExistence type="inferred from homology"/>
<dbReference type="NCBIfam" id="NF009551">
    <property type="entry name" value="PRK12997.1-3"/>
    <property type="match status" value="1"/>
</dbReference>
<gene>
    <name evidence="15" type="ORF">SAMN02745781_03525</name>
</gene>
<keyword evidence="16" id="KW-1185">Reference proteome</keyword>
<keyword evidence="9 14" id="KW-0472">Membrane</keyword>
<keyword evidence="8 14" id="KW-1133">Transmembrane helix</keyword>
<evidence type="ECO:0000256" key="8">
    <source>
        <dbReference type="ARBA" id="ARBA00022989"/>
    </source>
</evidence>
<dbReference type="Pfam" id="PF03611">
    <property type="entry name" value="EIIC-GAT"/>
    <property type="match status" value="1"/>
</dbReference>
<evidence type="ECO:0000256" key="6">
    <source>
        <dbReference type="ARBA" id="ARBA00022683"/>
    </source>
</evidence>
<dbReference type="GO" id="GO:0005886">
    <property type="term" value="C:plasma membrane"/>
    <property type="evidence" value="ECO:0007669"/>
    <property type="project" value="UniProtKB-SubCell"/>
</dbReference>
<evidence type="ECO:0000256" key="12">
    <source>
        <dbReference type="ARBA" id="ARBA00039702"/>
    </source>
</evidence>
<name>A0A1M5FMS2_VIBGA</name>
<comment type="subcellular location">
    <subcellularLocation>
        <location evidence="1">Cell membrane</location>
        <topology evidence="1">Multi-pass membrane protein</topology>
    </subcellularLocation>
</comment>
<evidence type="ECO:0000256" key="10">
    <source>
        <dbReference type="ARBA" id="ARBA00037387"/>
    </source>
</evidence>
<dbReference type="EMBL" id="FQUH01000020">
    <property type="protein sequence ID" value="SHF92461.1"/>
    <property type="molecule type" value="Genomic_DNA"/>
</dbReference>
<dbReference type="NCBIfam" id="NF009553">
    <property type="entry name" value="PRK12997.1-5"/>
    <property type="match status" value="1"/>
</dbReference>
<feature type="transmembrane region" description="Helical" evidence="14">
    <location>
        <begin position="146"/>
        <end position="168"/>
    </location>
</feature>
<evidence type="ECO:0000256" key="4">
    <source>
        <dbReference type="ARBA" id="ARBA00022475"/>
    </source>
</evidence>
<dbReference type="PANTHER" id="PTHR33843:SF4">
    <property type="entry name" value="ASCORBATE-SPECIFIC PTS SYSTEM EIIC COMPONENT"/>
    <property type="match status" value="1"/>
</dbReference>
<dbReference type="RefSeq" id="WP_072962248.1">
    <property type="nucleotide sequence ID" value="NZ_FQUH01000020.1"/>
</dbReference>
<feature type="transmembrane region" description="Helical" evidence="14">
    <location>
        <begin position="224"/>
        <end position="244"/>
    </location>
</feature>
<feature type="transmembrane region" description="Helical" evidence="14">
    <location>
        <begin position="12"/>
        <end position="30"/>
    </location>
</feature>
<feature type="transmembrane region" description="Helical" evidence="14">
    <location>
        <begin position="317"/>
        <end position="348"/>
    </location>
</feature>
<dbReference type="GO" id="GO:0009401">
    <property type="term" value="P:phosphoenolpyruvate-dependent sugar phosphotransferase system"/>
    <property type="evidence" value="ECO:0007669"/>
    <property type="project" value="UniProtKB-KW"/>
</dbReference>
<dbReference type="AlphaFoldDB" id="A0A1M5FMS2"/>
<evidence type="ECO:0000313" key="16">
    <source>
        <dbReference type="Proteomes" id="UP000184159"/>
    </source>
</evidence>
<feature type="transmembrane region" description="Helical" evidence="14">
    <location>
        <begin position="120"/>
        <end position="140"/>
    </location>
</feature>
<comment type="function">
    <text evidence="10">The phosphoenolpyruvate-dependent sugar phosphotransferase system (sugar PTS), a major carbohydrate active transport system, catalyzes the phosphorylation of incoming sugar substrates concomitantly with their translocation across the cell membrane. The enzyme II UlaABC PTS system is involved in ascorbate transport.</text>
</comment>
<keyword evidence="5" id="KW-0762">Sugar transport</keyword>
<evidence type="ECO:0000313" key="15">
    <source>
        <dbReference type="EMBL" id="SHF92461.1"/>
    </source>
</evidence>
<comment type="similarity">
    <text evidence="11">Belongs to the UlaA family.</text>
</comment>
<dbReference type="InterPro" id="IPR004703">
    <property type="entry name" value="PTS_sugar-sp_permease"/>
</dbReference>
<evidence type="ECO:0000256" key="9">
    <source>
        <dbReference type="ARBA" id="ARBA00023136"/>
    </source>
</evidence>
<dbReference type="NCBIfam" id="NF006920">
    <property type="entry name" value="PRK09410.1-2"/>
    <property type="match status" value="1"/>
</dbReference>
<evidence type="ECO:0000256" key="2">
    <source>
        <dbReference type="ARBA" id="ARBA00011738"/>
    </source>
</evidence>
<evidence type="ECO:0000256" key="5">
    <source>
        <dbReference type="ARBA" id="ARBA00022597"/>
    </source>
</evidence>
<feature type="transmembrane region" description="Helical" evidence="14">
    <location>
        <begin position="369"/>
        <end position="392"/>
    </location>
</feature>
<keyword evidence="4" id="KW-1003">Cell membrane</keyword>
<evidence type="ECO:0000256" key="1">
    <source>
        <dbReference type="ARBA" id="ARBA00004651"/>
    </source>
</evidence>
<feature type="transmembrane region" description="Helical" evidence="14">
    <location>
        <begin position="256"/>
        <end position="278"/>
    </location>
</feature>
<sequence length="457" mass="48839">MSAFFEFIVKDLLGQASILIAFIAMIGLILQKKTYGKIFEGTFKTMLGFLVMMAGINIIVETLTFLNQIFTTGFGMKGYITDVAAIAGVANKQLGSEVALTLIVIFATNILIARFTPWKYIFLTGQALLWMSTIGAVIGYKAGLTGLPLILTGGIFGGIMAVAMPAIAQPVVRRITGNDSIALGHFCTIGYMVQAAVAKVVGKNSKSTEDIQLPKAFSFLNDTYLSMAVVMIPMYLIPALAAGPEYIAKYSNGMNYLMYAFMQAMVFVAGVFVLYSGVRLLLQELVPAFQGIAMRLVPNAKPALDCPVLFPYAPNAVILGFLSTTVGTVIGMLLFPVFGLAMILPGLLTNFFAGGTAGIFGNAMGGRRGAIIGGVVHGLFITFLPAILIPLLETYGFVGVTFSDSDVISSGLLLGNAFNGNWGFVVTFIAFVIAITYFVNRSLSRSEDNKDITNETA</sequence>
<feature type="transmembrane region" description="Helical" evidence="14">
    <location>
        <begin position="180"/>
        <end position="198"/>
    </location>
</feature>